<sequence length="475" mass="49976">MRNNFQFYINGSWVEPAGDTVIDVINPADESVSGKVAIGDARDVDRAVAAARVAFETFSLTSVEDRLALFDRIIAAYQRRAGDLAHAVSEEMGAPLWLAEQYQVPVGLGHLQIGRTALAGYSFEGPHGTAHIVREPIGVCALITPWNWPLNQIACKVAAALATGCTMVVKPSEISPYSATIFAEIMHEAQTPAGVFNLVQGDGAGVGNALTAHPDVDLVSFTGSTPAGIQVALNAAQTVKRVHQELGGKSPNILLPSADLASAVAAGVAGVMINSGQSCGAPTRMLVPAERMAEASELAKAAAEQWTVGHPASSAKMGPVVSEAQWNKIQRLIQSGIDEGATLVTGGFGRPEGLETGFYVRPTVFANVKNDMAIAQQEIFGPVLSIIGYADEADAIAIANDTVFGLAAYVQGEPAQAERVARRLRAGQVTLNYADMDFAAPFGGYKQSGNGREWGEVAFGEYLETKAIIGSRRAV</sequence>
<dbReference type="FunFam" id="3.40.605.10:FF:000007">
    <property type="entry name" value="NAD/NADP-dependent betaine aldehyde dehydrogenase"/>
    <property type="match status" value="1"/>
</dbReference>
<dbReference type="CDD" id="cd07138">
    <property type="entry name" value="ALDH_CddD_SSP0762"/>
    <property type="match status" value="1"/>
</dbReference>
<dbReference type="Proteomes" id="UP000199365">
    <property type="component" value="Unassembled WGS sequence"/>
</dbReference>
<dbReference type="PANTHER" id="PTHR42804">
    <property type="entry name" value="ALDEHYDE DEHYDROGENASE"/>
    <property type="match status" value="1"/>
</dbReference>
<dbReference type="PANTHER" id="PTHR42804:SF1">
    <property type="entry name" value="ALDEHYDE DEHYDROGENASE-RELATED"/>
    <property type="match status" value="1"/>
</dbReference>
<comment type="similarity">
    <text evidence="1">Belongs to the aldehyde dehydrogenase family.</text>
</comment>
<dbReference type="Gene3D" id="3.40.605.10">
    <property type="entry name" value="Aldehyde Dehydrogenase, Chain A, domain 1"/>
    <property type="match status" value="1"/>
</dbReference>
<dbReference type="GO" id="GO:0016620">
    <property type="term" value="F:oxidoreductase activity, acting on the aldehyde or oxo group of donors, NAD or NADP as acceptor"/>
    <property type="evidence" value="ECO:0007669"/>
    <property type="project" value="InterPro"/>
</dbReference>
<feature type="domain" description="Aldehyde dehydrogenase" evidence="3">
    <location>
        <begin position="13"/>
        <end position="468"/>
    </location>
</feature>
<dbReference type="Gene3D" id="3.40.309.10">
    <property type="entry name" value="Aldehyde Dehydrogenase, Chain A, domain 2"/>
    <property type="match status" value="1"/>
</dbReference>
<evidence type="ECO:0000256" key="1">
    <source>
        <dbReference type="ARBA" id="ARBA00009986"/>
    </source>
</evidence>
<name>A0A1H1J4L8_9BURK</name>
<reference evidence="5" key="1">
    <citation type="submission" date="2016-10" db="EMBL/GenBank/DDBJ databases">
        <authorList>
            <person name="Varghese N."/>
            <person name="Submissions S."/>
        </authorList>
    </citation>
    <scope>NUCLEOTIDE SEQUENCE [LARGE SCALE GENOMIC DNA]</scope>
    <source>
        <strain evidence="5">DUS833</strain>
    </source>
</reference>
<gene>
    <name evidence="4" type="ORF">SAMN05445850_4173</name>
</gene>
<evidence type="ECO:0000313" key="4">
    <source>
        <dbReference type="EMBL" id="SDR44957.1"/>
    </source>
</evidence>
<evidence type="ECO:0000313" key="5">
    <source>
        <dbReference type="Proteomes" id="UP000199365"/>
    </source>
</evidence>
<accession>A0A1H1J4L8</accession>
<dbReference type="SUPFAM" id="SSF53720">
    <property type="entry name" value="ALDH-like"/>
    <property type="match status" value="1"/>
</dbReference>
<dbReference type="InterPro" id="IPR016161">
    <property type="entry name" value="Ald_DH/histidinol_DH"/>
</dbReference>
<dbReference type="Pfam" id="PF00171">
    <property type="entry name" value="Aldedh"/>
    <property type="match status" value="1"/>
</dbReference>
<dbReference type="InterPro" id="IPR016163">
    <property type="entry name" value="Ald_DH_C"/>
</dbReference>
<organism evidence="4 5">
    <name type="scientific">Paraburkholderia tuberum</name>
    <dbReference type="NCBI Taxonomy" id="157910"/>
    <lineage>
        <taxon>Bacteria</taxon>
        <taxon>Pseudomonadati</taxon>
        <taxon>Pseudomonadota</taxon>
        <taxon>Betaproteobacteria</taxon>
        <taxon>Burkholderiales</taxon>
        <taxon>Burkholderiaceae</taxon>
        <taxon>Paraburkholderia</taxon>
    </lineage>
</organism>
<dbReference type="InterPro" id="IPR016162">
    <property type="entry name" value="Ald_DH_N"/>
</dbReference>
<protein>
    <submittedName>
        <fullName evidence="4">Aldehyde dehydrogenase (NAD+)</fullName>
    </submittedName>
</protein>
<evidence type="ECO:0000259" key="3">
    <source>
        <dbReference type="Pfam" id="PF00171"/>
    </source>
</evidence>
<dbReference type="EMBL" id="FNKX01000002">
    <property type="protein sequence ID" value="SDR44957.1"/>
    <property type="molecule type" value="Genomic_DNA"/>
</dbReference>
<keyword evidence="2" id="KW-0560">Oxidoreductase</keyword>
<dbReference type="STRING" id="157910.SAMN05445850_4173"/>
<keyword evidence="5" id="KW-1185">Reference proteome</keyword>
<proteinExistence type="inferred from homology"/>
<dbReference type="RefSeq" id="WP_090806483.1">
    <property type="nucleotide sequence ID" value="NZ_FNKX01000002.1"/>
</dbReference>
<dbReference type="AlphaFoldDB" id="A0A1H1J4L8"/>
<dbReference type="InterPro" id="IPR015590">
    <property type="entry name" value="Aldehyde_DH_dom"/>
</dbReference>
<evidence type="ECO:0000256" key="2">
    <source>
        <dbReference type="ARBA" id="ARBA00023002"/>
    </source>
</evidence>